<evidence type="ECO:0000259" key="3">
    <source>
        <dbReference type="Pfam" id="PF07670"/>
    </source>
</evidence>
<protein>
    <submittedName>
        <fullName evidence="4">Spore maturation protein</fullName>
    </submittedName>
</protein>
<feature type="domain" description="Nucleoside transporter/FeoB GTPase Gate" evidence="3">
    <location>
        <begin position="156"/>
        <end position="256"/>
    </location>
</feature>
<dbReference type="GO" id="GO:0005886">
    <property type="term" value="C:plasma membrane"/>
    <property type="evidence" value="ECO:0007669"/>
    <property type="project" value="TreeGrafter"/>
</dbReference>
<dbReference type="Pfam" id="PF07670">
    <property type="entry name" value="Gate"/>
    <property type="match status" value="1"/>
</dbReference>
<dbReference type="PANTHER" id="PTHR35793">
    <property type="entry name" value="INNER MEMBRANE PROTEIN YJIG"/>
    <property type="match status" value="1"/>
</dbReference>
<feature type="transmembrane region" description="Helical" evidence="2">
    <location>
        <begin position="72"/>
        <end position="90"/>
    </location>
</feature>
<keyword evidence="2" id="KW-0472">Membrane</keyword>
<dbReference type="InterPro" id="IPR011642">
    <property type="entry name" value="Gate_dom"/>
</dbReference>
<reference evidence="4" key="2">
    <citation type="journal article" date="2021" name="Microbiome">
        <title>Successional dynamics and alternative stable states in a saline activated sludge microbial community over 9 years.</title>
        <authorList>
            <person name="Wang Y."/>
            <person name="Ye J."/>
            <person name="Ju F."/>
            <person name="Liu L."/>
            <person name="Boyd J.A."/>
            <person name="Deng Y."/>
            <person name="Parks D.H."/>
            <person name="Jiang X."/>
            <person name="Yin X."/>
            <person name="Woodcroft B.J."/>
            <person name="Tyson G.W."/>
            <person name="Hugenholtz P."/>
            <person name="Polz M.F."/>
            <person name="Zhang T."/>
        </authorList>
    </citation>
    <scope>NUCLEOTIDE SEQUENCE</scope>
    <source>
        <strain evidence="4">HKST-UBA01</strain>
    </source>
</reference>
<evidence type="ECO:0000313" key="5">
    <source>
        <dbReference type="Proteomes" id="UP000697710"/>
    </source>
</evidence>
<gene>
    <name evidence="4" type="ORF">KC729_15080</name>
</gene>
<keyword evidence="2" id="KW-0812">Transmembrane</keyword>
<name>A0A956RRT9_UNCEI</name>
<evidence type="ECO:0000313" key="4">
    <source>
        <dbReference type="EMBL" id="MCA9729014.1"/>
    </source>
</evidence>
<reference evidence="4" key="1">
    <citation type="submission" date="2020-04" db="EMBL/GenBank/DDBJ databases">
        <authorList>
            <person name="Zhang T."/>
        </authorList>
    </citation>
    <scope>NUCLEOTIDE SEQUENCE</scope>
    <source>
        <strain evidence="4">HKST-UBA01</strain>
    </source>
</reference>
<feature type="non-terminal residue" evidence="4">
    <location>
        <position position="1"/>
    </location>
</feature>
<sequence length="288" mass="30170">DVDMGGPERQAAGTPGTPGTRGTRGPDRAPGTADPGHDPSDDLVDEETRESEAAAAKIRAGWSKMGLLLRRLTVIGVFVALGVGLVRTLLDPKTFQRVVEATGEIAQKGWIDVVGDLTSAWILPLLIALIALYGWLRGVRVYESLVTGAREGFTVAIRIIPYLVAILVAVGMFQASGALDLLIRAVAPVTGPLGLPGEALPMALLRPLSGSGAFGVMAHALETYGTDSYVGYLVSTLQGSTETTFYVLAVYFGSVAVRRTRYALGACLLADAAGIAGPILDVNLFTSF</sequence>
<keyword evidence="2" id="KW-1133">Transmembrane helix</keyword>
<dbReference type="Proteomes" id="UP000697710">
    <property type="component" value="Unassembled WGS sequence"/>
</dbReference>
<feature type="transmembrane region" description="Helical" evidence="2">
    <location>
        <begin position="110"/>
        <end position="135"/>
    </location>
</feature>
<feature type="region of interest" description="Disordered" evidence="1">
    <location>
        <begin position="1"/>
        <end position="50"/>
    </location>
</feature>
<accession>A0A956RRT9</accession>
<evidence type="ECO:0000256" key="2">
    <source>
        <dbReference type="SAM" id="Phobius"/>
    </source>
</evidence>
<dbReference type="InterPro" id="IPR052549">
    <property type="entry name" value="SpmB"/>
</dbReference>
<evidence type="ECO:0000256" key="1">
    <source>
        <dbReference type="SAM" id="MobiDB-lite"/>
    </source>
</evidence>
<feature type="compositionally biased region" description="Low complexity" evidence="1">
    <location>
        <begin position="11"/>
        <end position="32"/>
    </location>
</feature>
<feature type="transmembrane region" description="Helical" evidence="2">
    <location>
        <begin position="155"/>
        <end position="175"/>
    </location>
</feature>
<organism evidence="4 5">
    <name type="scientific">Eiseniibacteriota bacterium</name>
    <dbReference type="NCBI Taxonomy" id="2212470"/>
    <lineage>
        <taxon>Bacteria</taxon>
        <taxon>Candidatus Eiseniibacteriota</taxon>
    </lineage>
</organism>
<dbReference type="AlphaFoldDB" id="A0A956RRT9"/>
<dbReference type="EMBL" id="JAGQHR010000546">
    <property type="protein sequence ID" value="MCA9729014.1"/>
    <property type="molecule type" value="Genomic_DNA"/>
</dbReference>
<dbReference type="PANTHER" id="PTHR35793:SF2">
    <property type="entry name" value="INNER MEMBRANE PROTEIN YJIG"/>
    <property type="match status" value="1"/>
</dbReference>
<proteinExistence type="predicted"/>
<comment type="caution">
    <text evidence="4">The sequence shown here is derived from an EMBL/GenBank/DDBJ whole genome shotgun (WGS) entry which is preliminary data.</text>
</comment>